<name>A0A4S8P9U1_9ACTN</name>
<accession>A0A4S8P9U1</accession>
<dbReference type="NCBIfam" id="TIGR03815">
    <property type="entry name" value="CpaE_hom_Actino"/>
    <property type="match status" value="1"/>
</dbReference>
<dbReference type="AlphaFoldDB" id="A0A4S8P9U1"/>
<dbReference type="InterPro" id="IPR050625">
    <property type="entry name" value="ParA/MinD_ATPase"/>
</dbReference>
<dbReference type="RefSeq" id="WP_136530760.1">
    <property type="nucleotide sequence ID" value="NZ_STGX01000012.1"/>
</dbReference>
<dbReference type="GO" id="GO:0016887">
    <property type="term" value="F:ATP hydrolysis activity"/>
    <property type="evidence" value="ECO:0007669"/>
    <property type="project" value="TreeGrafter"/>
</dbReference>
<dbReference type="SUPFAM" id="SSF52540">
    <property type="entry name" value="P-loop containing nucleoside triphosphate hydrolases"/>
    <property type="match status" value="1"/>
</dbReference>
<dbReference type="GO" id="GO:0051782">
    <property type="term" value="P:negative regulation of cell division"/>
    <property type="evidence" value="ECO:0007669"/>
    <property type="project" value="TreeGrafter"/>
</dbReference>
<dbReference type="Proteomes" id="UP000305792">
    <property type="component" value="Unassembled WGS sequence"/>
</dbReference>
<gene>
    <name evidence="3" type="ORF">E9998_16300</name>
</gene>
<evidence type="ECO:0000259" key="2">
    <source>
        <dbReference type="Pfam" id="PF26563"/>
    </source>
</evidence>
<dbReference type="InterPro" id="IPR022521">
    <property type="entry name" value="Rv3660c"/>
</dbReference>
<dbReference type="PANTHER" id="PTHR43384">
    <property type="entry name" value="SEPTUM SITE-DETERMINING PROTEIN MIND HOMOLOG, CHLOROPLASTIC-RELATED"/>
    <property type="match status" value="1"/>
</dbReference>
<proteinExistence type="predicted"/>
<dbReference type="PANTHER" id="PTHR43384:SF11">
    <property type="entry name" value="SEPTUM SITE DETERMINING PROTEIN"/>
    <property type="match status" value="1"/>
</dbReference>
<dbReference type="Gene3D" id="3.40.50.300">
    <property type="entry name" value="P-loop containing nucleotide triphosphate hydrolases"/>
    <property type="match status" value="1"/>
</dbReference>
<evidence type="ECO:0000313" key="4">
    <source>
        <dbReference type="Proteomes" id="UP000305792"/>
    </source>
</evidence>
<comment type="caution">
    <text evidence="3">The sequence shown here is derived from an EMBL/GenBank/DDBJ whole genome shotgun (WGS) entry which is preliminary data.</text>
</comment>
<dbReference type="Pfam" id="PF26563">
    <property type="entry name" value="Rv3660c_N"/>
    <property type="match status" value="1"/>
</dbReference>
<evidence type="ECO:0000256" key="1">
    <source>
        <dbReference type="SAM" id="MobiDB-lite"/>
    </source>
</evidence>
<keyword evidence="4" id="KW-1185">Reference proteome</keyword>
<dbReference type="InterPro" id="IPR059050">
    <property type="entry name" value="Rv3660c_N"/>
</dbReference>
<dbReference type="OrthoDB" id="3252838at2"/>
<dbReference type="GO" id="GO:0009898">
    <property type="term" value="C:cytoplasmic side of plasma membrane"/>
    <property type="evidence" value="ECO:0007669"/>
    <property type="project" value="TreeGrafter"/>
</dbReference>
<sequence>MAATLDRTTTTDTPAAESLLITADDHLADTLTAIAAAANHPLHRVHHPLDAEHRWQQAPMVLIGPDLAPECIALDLPTRDHLVLCTTITWLGADTADTSLLWPMAIQVGATGVIALPDARDWLIDQLTRTARGTEPAPVIATVAGHGGAGASTLALAAATGTARTDRTTVLIDLDHTGGGADTAAGLGSRPGWRWPSLAHAPGLLEPARLLAGLPRRGGLHLVGPDPRNPTEVDPDTFDQVLRAARLAADLVVVDLPRGRTDAAVRAAAAARSIAIVLGPGPRSREAARAVTAAYGLHNPNLGTVLRGGTGRPAPAERSEPPVRGAIPTDRRLPALLRQGRFPRGRLGRDLTDLTAALVRPRLRGEAAAERTGASR</sequence>
<protein>
    <recommendedName>
        <fullName evidence="2">Rv3660c-like CheY-like N-terminal domain-containing protein</fullName>
    </recommendedName>
</protein>
<dbReference type="GO" id="GO:0005524">
    <property type="term" value="F:ATP binding"/>
    <property type="evidence" value="ECO:0007669"/>
    <property type="project" value="TreeGrafter"/>
</dbReference>
<evidence type="ECO:0000313" key="3">
    <source>
        <dbReference type="EMBL" id="THV27040.1"/>
    </source>
</evidence>
<dbReference type="InterPro" id="IPR027417">
    <property type="entry name" value="P-loop_NTPase"/>
</dbReference>
<organism evidence="3 4">
    <name type="scientific">Glycomyces paridis</name>
    <dbReference type="NCBI Taxonomy" id="2126555"/>
    <lineage>
        <taxon>Bacteria</taxon>
        <taxon>Bacillati</taxon>
        <taxon>Actinomycetota</taxon>
        <taxon>Actinomycetes</taxon>
        <taxon>Glycomycetales</taxon>
        <taxon>Glycomycetaceae</taxon>
        <taxon>Glycomyces</taxon>
    </lineage>
</organism>
<feature type="domain" description="Rv3660c-like CheY-like N-terminal" evidence="2">
    <location>
        <begin position="21"/>
        <end position="133"/>
    </location>
</feature>
<reference evidence="3 4" key="1">
    <citation type="journal article" date="2018" name="Int. J. Syst. Evol. Microbiol.">
        <title>Glycomyces paridis sp. nov., isolated from the medicinal plant Paris polyphylla.</title>
        <authorList>
            <person name="Fang X.M."/>
            <person name="Bai J.L."/>
            <person name="Su J."/>
            <person name="Zhao L.L."/>
            <person name="Liu H.Y."/>
            <person name="Ma B.P."/>
            <person name="Zhang Y.Q."/>
            <person name="Yu L.Y."/>
        </authorList>
    </citation>
    <scope>NUCLEOTIDE SEQUENCE [LARGE SCALE GENOMIC DNA]</scope>
    <source>
        <strain evidence="3 4">CPCC 204357</strain>
    </source>
</reference>
<feature type="region of interest" description="Disordered" evidence="1">
    <location>
        <begin position="304"/>
        <end position="327"/>
    </location>
</feature>
<dbReference type="EMBL" id="STGX01000012">
    <property type="protein sequence ID" value="THV27040.1"/>
    <property type="molecule type" value="Genomic_DNA"/>
</dbReference>
<dbReference type="GO" id="GO:0005829">
    <property type="term" value="C:cytosol"/>
    <property type="evidence" value="ECO:0007669"/>
    <property type="project" value="TreeGrafter"/>
</dbReference>